<reference evidence="9 10" key="1">
    <citation type="journal article" date="2014" name="Int. J. Syst. Evol. Microbiol.">
        <title>Complete genome sequence of Corynebacterium casei LMG S-19264T (=DSM 44701T), isolated from a smear-ripened cheese.</title>
        <authorList>
            <consortium name="US DOE Joint Genome Institute (JGI-PGF)"/>
            <person name="Walter F."/>
            <person name="Albersmeier A."/>
            <person name="Kalinowski J."/>
            <person name="Ruckert C."/>
        </authorList>
    </citation>
    <scope>NUCLEOTIDE SEQUENCE [LARGE SCALE GENOMIC DNA]</scope>
    <source>
        <strain evidence="9 10">CGMCC 1.7286</strain>
    </source>
</reference>
<evidence type="ECO:0000259" key="8">
    <source>
        <dbReference type="PROSITE" id="PS51007"/>
    </source>
</evidence>
<keyword evidence="3 6" id="KW-0479">Metal-binding</keyword>
<evidence type="ECO:0000256" key="3">
    <source>
        <dbReference type="ARBA" id="ARBA00022723"/>
    </source>
</evidence>
<dbReference type="EMBL" id="BMLT01000007">
    <property type="protein sequence ID" value="GGO83977.1"/>
    <property type="molecule type" value="Genomic_DNA"/>
</dbReference>
<dbReference type="InterPro" id="IPR036909">
    <property type="entry name" value="Cyt_c-like_dom_sf"/>
</dbReference>
<dbReference type="PANTHER" id="PTHR11961">
    <property type="entry name" value="CYTOCHROME C"/>
    <property type="match status" value="1"/>
</dbReference>
<dbReference type="GO" id="GO:0046872">
    <property type="term" value="F:metal ion binding"/>
    <property type="evidence" value="ECO:0007669"/>
    <property type="project" value="UniProtKB-KW"/>
</dbReference>
<keyword evidence="5 6" id="KW-0408">Iron</keyword>
<evidence type="ECO:0000256" key="6">
    <source>
        <dbReference type="PROSITE-ProRule" id="PRU00433"/>
    </source>
</evidence>
<keyword evidence="2 6" id="KW-0349">Heme</keyword>
<proteinExistence type="predicted"/>
<keyword evidence="7" id="KW-0732">Signal</keyword>
<evidence type="ECO:0000256" key="7">
    <source>
        <dbReference type="SAM" id="SignalP"/>
    </source>
</evidence>
<protein>
    <recommendedName>
        <fullName evidence="8">Cytochrome c domain-containing protein</fullName>
    </recommendedName>
</protein>
<evidence type="ECO:0000256" key="4">
    <source>
        <dbReference type="ARBA" id="ARBA00022982"/>
    </source>
</evidence>
<organism evidence="9 10">
    <name type="scientific">Marinobacterium nitratireducens</name>
    <dbReference type="NCBI Taxonomy" id="518897"/>
    <lineage>
        <taxon>Bacteria</taxon>
        <taxon>Pseudomonadati</taxon>
        <taxon>Pseudomonadota</taxon>
        <taxon>Gammaproteobacteria</taxon>
        <taxon>Oceanospirillales</taxon>
        <taxon>Oceanospirillaceae</taxon>
        <taxon>Marinobacterium</taxon>
    </lineage>
</organism>
<dbReference type="GO" id="GO:0020037">
    <property type="term" value="F:heme binding"/>
    <property type="evidence" value="ECO:0007669"/>
    <property type="project" value="InterPro"/>
</dbReference>
<evidence type="ECO:0000313" key="10">
    <source>
        <dbReference type="Proteomes" id="UP000599578"/>
    </source>
</evidence>
<dbReference type="SUPFAM" id="SSF46626">
    <property type="entry name" value="Cytochrome c"/>
    <property type="match status" value="1"/>
</dbReference>
<evidence type="ECO:0000256" key="2">
    <source>
        <dbReference type="ARBA" id="ARBA00022617"/>
    </source>
</evidence>
<dbReference type="RefSeq" id="WP_188861348.1">
    <property type="nucleotide sequence ID" value="NZ_BMLT01000007.1"/>
</dbReference>
<evidence type="ECO:0000256" key="1">
    <source>
        <dbReference type="ARBA" id="ARBA00022448"/>
    </source>
</evidence>
<keyword evidence="1" id="KW-0813">Transport</keyword>
<keyword evidence="10" id="KW-1185">Reference proteome</keyword>
<evidence type="ECO:0000313" key="9">
    <source>
        <dbReference type="EMBL" id="GGO83977.1"/>
    </source>
</evidence>
<evidence type="ECO:0000256" key="5">
    <source>
        <dbReference type="ARBA" id="ARBA00023004"/>
    </source>
</evidence>
<feature type="chain" id="PRO_5037495984" description="Cytochrome c domain-containing protein" evidence="7">
    <location>
        <begin position="25"/>
        <end position="127"/>
    </location>
</feature>
<dbReference type="AlphaFoldDB" id="A0A917ZJI6"/>
<dbReference type="Pfam" id="PF00034">
    <property type="entry name" value="Cytochrom_C"/>
    <property type="match status" value="1"/>
</dbReference>
<comment type="caution">
    <text evidence="9">The sequence shown here is derived from an EMBL/GenBank/DDBJ whole genome shotgun (WGS) entry which is preliminary data.</text>
</comment>
<feature type="signal peptide" evidence="7">
    <location>
        <begin position="1"/>
        <end position="24"/>
    </location>
</feature>
<dbReference type="InterPro" id="IPR002327">
    <property type="entry name" value="Cyt_c_1A/1B"/>
</dbReference>
<feature type="domain" description="Cytochrome c" evidence="8">
    <location>
        <begin position="27"/>
        <end position="127"/>
    </location>
</feature>
<dbReference type="PRINTS" id="PR00604">
    <property type="entry name" value="CYTCHRMECIAB"/>
</dbReference>
<dbReference type="Proteomes" id="UP000599578">
    <property type="component" value="Unassembled WGS sequence"/>
</dbReference>
<accession>A0A917ZJI6</accession>
<dbReference type="InterPro" id="IPR009056">
    <property type="entry name" value="Cyt_c-like_dom"/>
</dbReference>
<keyword evidence="4" id="KW-0249">Electron transport</keyword>
<dbReference type="PROSITE" id="PS51007">
    <property type="entry name" value="CYTC"/>
    <property type="match status" value="1"/>
</dbReference>
<dbReference type="GO" id="GO:0009055">
    <property type="term" value="F:electron transfer activity"/>
    <property type="evidence" value="ECO:0007669"/>
    <property type="project" value="InterPro"/>
</dbReference>
<dbReference type="Gene3D" id="1.10.760.10">
    <property type="entry name" value="Cytochrome c-like domain"/>
    <property type="match status" value="1"/>
</dbReference>
<name>A0A917ZJI6_9GAMM</name>
<gene>
    <name evidence="9" type="ORF">GCM10011348_29150</name>
</gene>
<sequence>MKHRYLQGVGGTLISLIFSSVVLAADCNPVAGEKSFATCKTCHTADAAGSHMVGPNLWGVVGREAGSAEGFFYSPAFEELTHDWTIAELDAFLKSPAERVPGTFMAFGGIKDEQQRQDLICFLQQLN</sequence>